<dbReference type="AlphaFoldDB" id="A0A4P9VFU5"/>
<name>A0A4P9VFU5_9GAMM</name>
<dbReference type="EMBL" id="NDXW01000001">
    <property type="protein sequence ID" value="RDH41985.1"/>
    <property type="molecule type" value="Genomic_DNA"/>
</dbReference>
<accession>A0A4P9VFU5</accession>
<organism evidence="1 2">
    <name type="scientific">Zooshikella ganghwensis</name>
    <dbReference type="NCBI Taxonomy" id="202772"/>
    <lineage>
        <taxon>Bacteria</taxon>
        <taxon>Pseudomonadati</taxon>
        <taxon>Pseudomonadota</taxon>
        <taxon>Gammaproteobacteria</taxon>
        <taxon>Oceanospirillales</taxon>
        <taxon>Zooshikellaceae</taxon>
        <taxon>Zooshikella</taxon>
    </lineage>
</organism>
<protein>
    <submittedName>
        <fullName evidence="1">AbrB family transcriptional regulator</fullName>
    </submittedName>
</protein>
<proteinExistence type="predicted"/>
<sequence>MTQKVKLFTHEGCQAFNLPSEYNFDCDEVYIRQDTKTGDIILSKKPQTTPKELSSWDDYFKLVDSINSDELDDFMSDRDKYSK</sequence>
<gene>
    <name evidence="1" type="ORF">B9G39_00170</name>
</gene>
<keyword evidence="2" id="KW-1185">Reference proteome</keyword>
<evidence type="ECO:0000313" key="1">
    <source>
        <dbReference type="EMBL" id="RDH41985.1"/>
    </source>
</evidence>
<evidence type="ECO:0000313" key="2">
    <source>
        <dbReference type="Proteomes" id="UP000257039"/>
    </source>
</evidence>
<reference evidence="1 2" key="1">
    <citation type="submission" date="2017-04" db="EMBL/GenBank/DDBJ databases">
        <title>Draft genome sequence of Zooshikella ganghwensis VG4 isolated from Red Sea sediments.</title>
        <authorList>
            <person name="Rehman Z."/>
            <person name="Alam I."/>
            <person name="Kamau A."/>
            <person name="Bajic V."/>
            <person name="Leiknes T."/>
        </authorList>
    </citation>
    <scope>NUCLEOTIDE SEQUENCE [LARGE SCALE GENOMIC DNA]</scope>
    <source>
        <strain evidence="1 2">VG4</strain>
    </source>
</reference>
<dbReference type="RefSeq" id="WP_094785559.1">
    <property type="nucleotide sequence ID" value="NZ_NDXW01000001.1"/>
</dbReference>
<dbReference type="Proteomes" id="UP000257039">
    <property type="component" value="Unassembled WGS sequence"/>
</dbReference>
<comment type="caution">
    <text evidence="1">The sequence shown here is derived from an EMBL/GenBank/DDBJ whole genome shotgun (WGS) entry which is preliminary data.</text>
</comment>